<evidence type="ECO:0000313" key="1">
    <source>
        <dbReference type="EMBL" id="MBC2373691.1"/>
    </source>
</evidence>
<proteinExistence type="predicted"/>
<protein>
    <submittedName>
        <fullName evidence="1">Uncharacterized protein</fullName>
    </submittedName>
</protein>
<dbReference type="AlphaFoldDB" id="A0A7X1DSE1"/>
<dbReference type="Proteomes" id="UP000546244">
    <property type="component" value="Unassembled WGS sequence"/>
</dbReference>
<organism evidence="1 2">
    <name type="scientific">Listeria booriae</name>
    <dbReference type="NCBI Taxonomy" id="1552123"/>
    <lineage>
        <taxon>Bacteria</taxon>
        <taxon>Bacillati</taxon>
        <taxon>Bacillota</taxon>
        <taxon>Bacilli</taxon>
        <taxon>Bacillales</taxon>
        <taxon>Listeriaceae</taxon>
        <taxon>Listeria</taxon>
    </lineage>
</organism>
<name>A0A7X1DSE1_9LIST</name>
<dbReference type="RefSeq" id="WP_185589827.1">
    <property type="nucleotide sequence ID" value="NZ_JAARMV010000008.1"/>
</dbReference>
<comment type="caution">
    <text evidence="1">The sequence shown here is derived from an EMBL/GenBank/DDBJ whole genome shotgun (WGS) entry which is preliminary data.</text>
</comment>
<dbReference type="EMBL" id="JAARMV010000008">
    <property type="protein sequence ID" value="MBC2373691.1"/>
    <property type="molecule type" value="Genomic_DNA"/>
</dbReference>
<accession>A0A7X1DSE1</accession>
<reference evidence="1 2" key="1">
    <citation type="submission" date="2020-03" db="EMBL/GenBank/DDBJ databases">
        <title>Soil Listeria distribution.</title>
        <authorList>
            <person name="Liao J."/>
            <person name="Wiedmann M."/>
        </authorList>
    </citation>
    <scope>NUCLEOTIDE SEQUENCE [LARGE SCALE GENOMIC DNA]</scope>
    <source>
        <strain evidence="1 2">FSL L7-1850</strain>
    </source>
</reference>
<evidence type="ECO:0000313" key="2">
    <source>
        <dbReference type="Proteomes" id="UP000546244"/>
    </source>
</evidence>
<sequence length="124" mass="14020">MNTYEEEEKRQVTQKAFQHVLQNTDHITLAMRAPLAVYDRTHTPTESLEMRLEAVTAAQLESKEPTSLLNLQSDYLATLATSGSEEDKQGYLDNEKSVLENLKSPEVNANEFDYIQPGRGAYGR</sequence>
<gene>
    <name evidence="1" type="ORF">HBP98_16895</name>
</gene>